<keyword evidence="2" id="KW-1185">Reference proteome</keyword>
<proteinExistence type="predicted"/>
<evidence type="ECO:0000313" key="2">
    <source>
        <dbReference type="Proteomes" id="UP000235388"/>
    </source>
</evidence>
<evidence type="ECO:0000313" key="1">
    <source>
        <dbReference type="EMBL" id="PLW07786.1"/>
    </source>
</evidence>
<protein>
    <submittedName>
        <fullName evidence="1">Uncharacterized protein</fullName>
    </submittedName>
</protein>
<reference evidence="1 2" key="1">
    <citation type="submission" date="2017-11" db="EMBL/GenBank/DDBJ databases">
        <title>De novo assembly and phasing of dikaryotic genomes from two isolates of Puccinia coronata f. sp. avenae, the causal agent of oat crown rust.</title>
        <authorList>
            <person name="Miller M.E."/>
            <person name="Zhang Y."/>
            <person name="Omidvar V."/>
            <person name="Sperschneider J."/>
            <person name="Schwessinger B."/>
            <person name="Raley C."/>
            <person name="Palmer J.M."/>
            <person name="Garnica D."/>
            <person name="Upadhyaya N."/>
            <person name="Rathjen J."/>
            <person name="Taylor J.M."/>
            <person name="Park R.F."/>
            <person name="Dodds P.N."/>
            <person name="Hirsch C.D."/>
            <person name="Kianian S.F."/>
            <person name="Figueroa M."/>
        </authorList>
    </citation>
    <scope>NUCLEOTIDE SEQUENCE [LARGE SCALE GENOMIC DNA]</scope>
    <source>
        <strain evidence="1">12NC29</strain>
    </source>
</reference>
<gene>
    <name evidence="1" type="ORF">PCANC_24225</name>
</gene>
<dbReference type="Proteomes" id="UP000235388">
    <property type="component" value="Unassembled WGS sequence"/>
</dbReference>
<sequence length="60" mass="6601">MPMGILALPENSVIKIEHPESTFKSFLFLEIKEINVTAAAPETSKLEESSLKLPISTTEV</sequence>
<organism evidence="1 2">
    <name type="scientific">Puccinia coronata f. sp. avenae</name>
    <dbReference type="NCBI Taxonomy" id="200324"/>
    <lineage>
        <taxon>Eukaryota</taxon>
        <taxon>Fungi</taxon>
        <taxon>Dikarya</taxon>
        <taxon>Basidiomycota</taxon>
        <taxon>Pucciniomycotina</taxon>
        <taxon>Pucciniomycetes</taxon>
        <taxon>Pucciniales</taxon>
        <taxon>Pucciniaceae</taxon>
        <taxon>Puccinia</taxon>
    </lineage>
</organism>
<name>A0A2N5S3G4_9BASI</name>
<dbReference type="EMBL" id="PGCJ01001202">
    <property type="protein sequence ID" value="PLW07786.1"/>
    <property type="molecule type" value="Genomic_DNA"/>
</dbReference>
<dbReference type="AlphaFoldDB" id="A0A2N5S3G4"/>
<comment type="caution">
    <text evidence="1">The sequence shown here is derived from an EMBL/GenBank/DDBJ whole genome shotgun (WGS) entry which is preliminary data.</text>
</comment>
<accession>A0A2N5S3G4</accession>